<accession>A0ABS1FW95</accession>
<organism evidence="1 2">
    <name type="scientific">Chryseobacterium paridis</name>
    <dbReference type="NCBI Taxonomy" id="2800328"/>
    <lineage>
        <taxon>Bacteria</taxon>
        <taxon>Pseudomonadati</taxon>
        <taxon>Bacteroidota</taxon>
        <taxon>Flavobacteriia</taxon>
        <taxon>Flavobacteriales</taxon>
        <taxon>Weeksellaceae</taxon>
        <taxon>Chryseobacterium group</taxon>
        <taxon>Chryseobacterium</taxon>
    </lineage>
</organism>
<reference evidence="2" key="1">
    <citation type="submission" date="2021-01" db="EMBL/GenBank/DDBJ databases">
        <title>Genome public.</title>
        <authorList>
            <person name="Liu C."/>
            <person name="Sun Q."/>
        </authorList>
    </citation>
    <scope>NUCLEOTIDE SEQUENCE [LARGE SCALE GENOMIC DNA]</scope>
    <source>
        <strain evidence="2">YIM B02567</strain>
    </source>
</reference>
<evidence type="ECO:0000313" key="1">
    <source>
        <dbReference type="EMBL" id="MBK1896677.1"/>
    </source>
</evidence>
<comment type="caution">
    <text evidence="1">The sequence shown here is derived from an EMBL/GenBank/DDBJ whole genome shotgun (WGS) entry which is preliminary data.</text>
</comment>
<sequence>MMEYIKPKFPAFDIDYKGSMDYIKEDPLFIDEFYYSKSNDYFNNEILNHTIIDSNGNTFKIVGKKDLSGIIRFLPFSKKAEYIFEKLEKKYTLEELKLILNKFIDNKEIQENMIKAKNIEDLFLGR</sequence>
<dbReference type="RefSeq" id="WP_200246339.1">
    <property type="nucleotide sequence ID" value="NZ_JAENHK010000010.1"/>
</dbReference>
<protein>
    <submittedName>
        <fullName evidence="1">Uncharacterized protein</fullName>
    </submittedName>
</protein>
<gene>
    <name evidence="1" type="ORF">JHL15_12995</name>
</gene>
<dbReference type="Proteomes" id="UP000628669">
    <property type="component" value="Unassembled WGS sequence"/>
</dbReference>
<keyword evidence="2" id="KW-1185">Reference proteome</keyword>
<evidence type="ECO:0000313" key="2">
    <source>
        <dbReference type="Proteomes" id="UP000628669"/>
    </source>
</evidence>
<dbReference type="EMBL" id="JAENHK010000010">
    <property type="protein sequence ID" value="MBK1896677.1"/>
    <property type="molecule type" value="Genomic_DNA"/>
</dbReference>
<name>A0ABS1FW95_9FLAO</name>
<proteinExistence type="predicted"/>